<protein>
    <recommendedName>
        <fullName evidence="2">BAH domain-containing protein</fullName>
    </recommendedName>
</protein>
<accession>A0A0H2QZ06</accession>
<feature type="region of interest" description="Disordered" evidence="1">
    <location>
        <begin position="61"/>
        <end position="92"/>
    </location>
</feature>
<dbReference type="PANTHER" id="PTHR46364">
    <property type="entry name" value="OS08G0421900 PROTEIN"/>
    <property type="match status" value="1"/>
</dbReference>
<proteinExistence type="predicted"/>
<sequence length="420" mass="47227">MPNEFTFSPLWSIKTPPRIPLKEKRASAGVANESETTDEEMERWESMKVYSRFQIVLRKDSPKGQADIGDAVPESKKGCTDAAGRNDDDDDDDGYTLYLPNADDAIEAIVDEHCTSCVIKVGDMVQASHTGYDPNIGLDPAAYWIAQVDEIRAPVDDPNNVSLLVRWLIHPSYASLTGEDAPVSLWVLQFGVREVLTCDRIIGSCEFFSSNFEQVIHWVDIEKITRAIKVDESDIENEAVTSYDYYFRYHYDAKEKKLLTRPVQFCVCRESYDPDTDVMHYCAKCKDFFHSRCSTVTPSPVPSSSAARILDFALERTLVFPSSYSHYADLPHFANHYDNVPQSLLDLARTPAMRGGEHGVTGNVAAVGHARLFLADKIIRGVELSDDWARRAGIDEKLLDEYTVKNPDVRFNCPKCGSQI</sequence>
<organism evidence="3 4">
    <name type="scientific">Schizopora paradoxa</name>
    <dbReference type="NCBI Taxonomy" id="27342"/>
    <lineage>
        <taxon>Eukaryota</taxon>
        <taxon>Fungi</taxon>
        <taxon>Dikarya</taxon>
        <taxon>Basidiomycota</taxon>
        <taxon>Agaricomycotina</taxon>
        <taxon>Agaricomycetes</taxon>
        <taxon>Hymenochaetales</taxon>
        <taxon>Schizoporaceae</taxon>
        <taxon>Schizopora</taxon>
    </lineage>
</organism>
<dbReference type="STRING" id="27342.A0A0H2QZ06"/>
<dbReference type="AlphaFoldDB" id="A0A0H2QZ06"/>
<dbReference type="OrthoDB" id="10259622at2759"/>
<dbReference type="SUPFAM" id="SSF57903">
    <property type="entry name" value="FYVE/PHD zinc finger"/>
    <property type="match status" value="1"/>
</dbReference>
<dbReference type="InParanoid" id="A0A0H2QZ06"/>
<dbReference type="EMBL" id="KQ086654">
    <property type="protein sequence ID" value="KLO04192.1"/>
    <property type="molecule type" value="Genomic_DNA"/>
</dbReference>
<reference evidence="3 4" key="1">
    <citation type="submission" date="2015-04" db="EMBL/GenBank/DDBJ databases">
        <title>Complete genome sequence of Schizopora paradoxa KUC8140, a cosmopolitan wood degrader in East Asia.</title>
        <authorList>
            <consortium name="DOE Joint Genome Institute"/>
            <person name="Min B."/>
            <person name="Park H."/>
            <person name="Jang Y."/>
            <person name="Kim J.-J."/>
            <person name="Kim K.H."/>
            <person name="Pangilinan J."/>
            <person name="Lipzen A."/>
            <person name="Riley R."/>
            <person name="Grigoriev I.V."/>
            <person name="Spatafora J.W."/>
            <person name="Choi I.-G."/>
        </authorList>
    </citation>
    <scope>NUCLEOTIDE SEQUENCE [LARGE SCALE GENOMIC DNA]</scope>
    <source>
        <strain evidence="3 4">KUC8140</strain>
    </source>
</reference>
<evidence type="ECO:0000313" key="3">
    <source>
        <dbReference type="EMBL" id="KLO04192.1"/>
    </source>
</evidence>
<dbReference type="Gene3D" id="2.30.30.490">
    <property type="match status" value="1"/>
</dbReference>
<evidence type="ECO:0000313" key="4">
    <source>
        <dbReference type="Proteomes" id="UP000053477"/>
    </source>
</evidence>
<name>A0A0H2QZ06_9AGAM</name>
<dbReference type="InterPro" id="IPR043151">
    <property type="entry name" value="BAH_sf"/>
</dbReference>
<dbReference type="InterPro" id="IPR001025">
    <property type="entry name" value="BAH_dom"/>
</dbReference>
<evidence type="ECO:0000256" key="1">
    <source>
        <dbReference type="SAM" id="MobiDB-lite"/>
    </source>
</evidence>
<dbReference type="Proteomes" id="UP000053477">
    <property type="component" value="Unassembled WGS sequence"/>
</dbReference>
<dbReference type="GO" id="GO:0003682">
    <property type="term" value="F:chromatin binding"/>
    <property type="evidence" value="ECO:0007669"/>
    <property type="project" value="InterPro"/>
</dbReference>
<dbReference type="PROSITE" id="PS51038">
    <property type="entry name" value="BAH"/>
    <property type="match status" value="1"/>
</dbReference>
<dbReference type="InterPro" id="IPR011011">
    <property type="entry name" value="Znf_FYVE_PHD"/>
</dbReference>
<keyword evidence="4" id="KW-1185">Reference proteome</keyword>
<evidence type="ECO:0000259" key="2">
    <source>
        <dbReference type="PROSITE" id="PS51038"/>
    </source>
</evidence>
<feature type="domain" description="BAH" evidence="2">
    <location>
        <begin position="117"/>
        <end position="262"/>
    </location>
</feature>
<gene>
    <name evidence="3" type="ORF">SCHPADRAFT_947894</name>
</gene>